<comment type="subcellular location">
    <subcellularLocation>
        <location evidence="6">Cell membrane</location>
        <topology evidence="6">Multi-pass membrane protein</topology>
    </subcellularLocation>
    <subcellularLocation>
        <location evidence="1">Membrane</location>
    </subcellularLocation>
</comment>
<dbReference type="GO" id="GO:0034707">
    <property type="term" value="C:chloride channel complex"/>
    <property type="evidence" value="ECO:0007669"/>
    <property type="project" value="UniProtKB-KW"/>
</dbReference>
<evidence type="ECO:0000256" key="6">
    <source>
        <dbReference type="RuleBase" id="RU363126"/>
    </source>
</evidence>
<feature type="region of interest" description="Disordered" evidence="7">
    <location>
        <begin position="335"/>
        <end position="359"/>
    </location>
</feature>
<dbReference type="GO" id="GO:0005886">
    <property type="term" value="C:plasma membrane"/>
    <property type="evidence" value="ECO:0007669"/>
    <property type="project" value="UniProtKB-SubCell"/>
</dbReference>
<dbReference type="InterPro" id="IPR000615">
    <property type="entry name" value="Bestrophin"/>
</dbReference>
<feature type="compositionally biased region" description="Polar residues" evidence="7">
    <location>
        <begin position="344"/>
        <end position="359"/>
    </location>
</feature>
<reference evidence="8 9" key="1">
    <citation type="submission" date="2023-11" db="EMBL/GenBank/DDBJ databases">
        <title>Halocaridina rubra genome assembly.</title>
        <authorList>
            <person name="Smith C."/>
        </authorList>
    </citation>
    <scope>NUCLEOTIDE SEQUENCE [LARGE SCALE GENOMIC DNA]</scope>
    <source>
        <strain evidence="8">EP-1</strain>
        <tissue evidence="8">Whole</tissue>
    </source>
</reference>
<proteinExistence type="inferred from homology"/>
<keyword evidence="3 6" id="KW-1133">Transmembrane helix</keyword>
<dbReference type="PANTHER" id="PTHR10736:SF0">
    <property type="entry name" value="BESTROPHIN HOMOLOG"/>
    <property type="match status" value="1"/>
</dbReference>
<evidence type="ECO:0000256" key="2">
    <source>
        <dbReference type="ARBA" id="ARBA00022692"/>
    </source>
</evidence>
<gene>
    <name evidence="8" type="ORF">SK128_017567</name>
</gene>
<comment type="function">
    <text evidence="6">Forms chloride channels.</text>
</comment>
<keyword evidence="6" id="KW-0869">Chloride channel</keyword>
<evidence type="ECO:0000313" key="8">
    <source>
        <dbReference type="EMBL" id="KAK7070475.1"/>
    </source>
</evidence>
<name>A0AAN8X1T4_HALRR</name>
<keyword evidence="6" id="KW-1003">Cell membrane</keyword>
<keyword evidence="2 6" id="KW-0812">Transmembrane</keyword>
<evidence type="ECO:0000256" key="5">
    <source>
        <dbReference type="ARBA" id="ARBA00034769"/>
    </source>
</evidence>
<keyword evidence="6" id="KW-0868">Chloride</keyword>
<comment type="caution">
    <text evidence="8">The sequence shown here is derived from an EMBL/GenBank/DDBJ whole genome shotgun (WGS) entry which is preliminary data.</text>
</comment>
<dbReference type="InterPro" id="IPR021134">
    <property type="entry name" value="Bestrophin-like"/>
</dbReference>
<feature type="transmembrane region" description="Helical" evidence="6">
    <location>
        <begin position="76"/>
        <end position="95"/>
    </location>
</feature>
<evidence type="ECO:0000256" key="1">
    <source>
        <dbReference type="ARBA" id="ARBA00004370"/>
    </source>
</evidence>
<comment type="similarity">
    <text evidence="5 6">Belongs to the anion channel-forming bestrophin (TC 1.A.46) family. Calcium-sensitive chloride channel subfamily.</text>
</comment>
<evidence type="ECO:0000256" key="3">
    <source>
        <dbReference type="ARBA" id="ARBA00022989"/>
    </source>
</evidence>
<keyword evidence="9" id="KW-1185">Reference proteome</keyword>
<keyword evidence="6" id="KW-0406">Ion transport</keyword>
<feature type="transmembrane region" description="Helical" evidence="6">
    <location>
        <begin position="129"/>
        <end position="148"/>
    </location>
</feature>
<feature type="transmembrane region" description="Helical" evidence="6">
    <location>
        <begin position="274"/>
        <end position="291"/>
    </location>
</feature>
<feature type="transmembrane region" description="Helical" evidence="6">
    <location>
        <begin position="237"/>
        <end position="254"/>
    </location>
</feature>
<dbReference type="GO" id="GO:0005254">
    <property type="term" value="F:chloride channel activity"/>
    <property type="evidence" value="ECO:0007669"/>
    <property type="project" value="UniProtKB-KW"/>
</dbReference>
<keyword evidence="4 6" id="KW-0472">Membrane</keyword>
<dbReference type="EMBL" id="JAXCGZ010015348">
    <property type="protein sequence ID" value="KAK7070475.1"/>
    <property type="molecule type" value="Genomic_DNA"/>
</dbReference>
<feature type="transmembrane region" description="Helical" evidence="6">
    <location>
        <begin position="37"/>
        <end position="55"/>
    </location>
</feature>
<dbReference type="AlphaFoldDB" id="A0AAN8X1T4"/>
<protein>
    <recommendedName>
        <fullName evidence="6">Bestrophin homolog</fullName>
    </recommendedName>
</protein>
<keyword evidence="6" id="KW-0813">Transport</keyword>
<dbReference type="PANTHER" id="PTHR10736">
    <property type="entry name" value="BESTROPHIN"/>
    <property type="match status" value="1"/>
</dbReference>
<organism evidence="8 9">
    <name type="scientific">Halocaridina rubra</name>
    <name type="common">Hawaiian red shrimp</name>
    <dbReference type="NCBI Taxonomy" id="373956"/>
    <lineage>
        <taxon>Eukaryota</taxon>
        <taxon>Metazoa</taxon>
        <taxon>Ecdysozoa</taxon>
        <taxon>Arthropoda</taxon>
        <taxon>Crustacea</taxon>
        <taxon>Multicrustacea</taxon>
        <taxon>Malacostraca</taxon>
        <taxon>Eumalacostraca</taxon>
        <taxon>Eucarida</taxon>
        <taxon>Decapoda</taxon>
        <taxon>Pleocyemata</taxon>
        <taxon>Caridea</taxon>
        <taxon>Atyoidea</taxon>
        <taxon>Atyidae</taxon>
        <taxon>Halocaridina</taxon>
    </lineage>
</organism>
<evidence type="ECO:0000256" key="7">
    <source>
        <dbReference type="SAM" id="MobiDB-lite"/>
    </source>
</evidence>
<keyword evidence="6" id="KW-0407">Ion channel</keyword>
<evidence type="ECO:0000313" key="9">
    <source>
        <dbReference type="Proteomes" id="UP001381693"/>
    </source>
</evidence>
<evidence type="ECO:0000256" key="4">
    <source>
        <dbReference type="ARBA" id="ARBA00023136"/>
    </source>
</evidence>
<dbReference type="Pfam" id="PF01062">
    <property type="entry name" value="Bestrophin"/>
    <property type="match status" value="1"/>
</dbReference>
<sequence length="359" mass="41527">MTVKYTDKVASHGGFGSFFKLLVRWRGSVYKMVWQDMLAYIVMYYFISLIYRFALSEDHKRTFESLVIHCARFRSLIPVSFVLGFYVSLVVSRWWGTYQTLPWPSSLVIAVRTYIPGQDEESKMVRAAILRYVNLTIALTFAMISPAVKKRLPSLHHLVAAGYLTESERVILENLEKKSKLHKTWIPIAWACKTVQKARKKDVIQSDSDQRMIITEIMSLKSRCGGLLGYSEYNIPLVYTQVVTIAVYSFFFFSLLGEQYLDPNKLYPGHGIDLYFPFFAFLQVFFYIGWIKVAEALLNPFGEDDHDFEFNLMLQGHVEMCILLSEAEQDELPQYLRDSPESDLPSSTNNQQQMLSEHA</sequence>
<dbReference type="Proteomes" id="UP001381693">
    <property type="component" value="Unassembled WGS sequence"/>
</dbReference>
<accession>A0AAN8X1T4</accession>